<dbReference type="EMBL" id="AM485804">
    <property type="protein sequence ID" value="CAN84064.1"/>
    <property type="molecule type" value="Genomic_DNA"/>
</dbReference>
<accession>A5C8A0</accession>
<proteinExistence type="predicted"/>
<feature type="region of interest" description="Disordered" evidence="1">
    <location>
        <begin position="327"/>
        <end position="346"/>
    </location>
</feature>
<evidence type="ECO:0000313" key="2">
    <source>
        <dbReference type="EMBL" id="CAN84064.1"/>
    </source>
</evidence>
<gene>
    <name evidence="2" type="ORF">VITISV_036576</name>
</gene>
<sequence>MAKTQGAKSSSPSTRLRVPRETPVQAAISESPRPLVVPPPVEDAPMSPPSRRYQTRSGPPKKKAKVLEPIDLTKSSSKPESEPPPSQPLVKKPQPSQPPAKESQIPSGMTPEVVIKRLMRYHMEHLLTPRDFFYPRIALDFYQSMTTHQVQDPTVIHFTIDRRHGILGARHIAEALRIPYEPARPEDFRVWTHPAQSDIVHILSRGASSRQLKKEVPPSMFFIDALLCHNIFPLQHWVQMRGVFLEALFRISEGFFFGPHHLIMAALLYFEEKEQIIATQTQHTAILRQIQHHLGIMSTPEHTIPIPPEPSQAPPFVHQTLTFEKPTIGEAEASEPSSPHHPPTTI</sequence>
<reference evidence="2" key="1">
    <citation type="journal article" date="2007" name="PLoS ONE">
        <title>The first genome sequence of an elite grapevine cultivar (Pinot noir Vitis vinifera L.): coping with a highly heterozygous genome.</title>
        <authorList>
            <person name="Velasco R."/>
            <person name="Zharkikh A."/>
            <person name="Troggio M."/>
            <person name="Cartwright D.A."/>
            <person name="Cestaro A."/>
            <person name="Pruss D."/>
            <person name="Pindo M."/>
            <person name="FitzGerald L.M."/>
            <person name="Vezzulli S."/>
            <person name="Reid J."/>
            <person name="Malacarne G."/>
            <person name="Iliev D."/>
            <person name="Coppola G."/>
            <person name="Wardell B."/>
            <person name="Micheletti D."/>
            <person name="Macalma T."/>
            <person name="Facci M."/>
            <person name="Mitchell J.T."/>
            <person name="Perazzolli M."/>
            <person name="Eldredge G."/>
            <person name="Gatto P."/>
            <person name="Oyzerski R."/>
            <person name="Moretto M."/>
            <person name="Gutin N."/>
            <person name="Stefanini M."/>
            <person name="Chen Y."/>
            <person name="Segala C."/>
            <person name="Davenport C."/>
            <person name="Dematte L."/>
            <person name="Mraz A."/>
            <person name="Battilana J."/>
            <person name="Stormo K."/>
            <person name="Costa F."/>
            <person name="Tao Q."/>
            <person name="Si-Ammour A."/>
            <person name="Harkins T."/>
            <person name="Lackey A."/>
            <person name="Perbost C."/>
            <person name="Taillon B."/>
            <person name="Stella A."/>
            <person name="Solovyev V."/>
            <person name="Fawcett J.A."/>
            <person name="Sterck L."/>
            <person name="Vandepoele K."/>
            <person name="Grando S.M."/>
            <person name="Toppo S."/>
            <person name="Moser C."/>
            <person name="Lanchbury J."/>
            <person name="Bogden R."/>
            <person name="Skolnick M."/>
            <person name="Sgaramella V."/>
            <person name="Bhatnagar S.K."/>
            <person name="Fontana P."/>
            <person name="Gutin A."/>
            <person name="Van de Peer Y."/>
            <person name="Salamini F."/>
            <person name="Viola R."/>
        </authorList>
    </citation>
    <scope>NUCLEOTIDE SEQUENCE</scope>
</reference>
<protein>
    <submittedName>
        <fullName evidence="2">Uncharacterized protein</fullName>
    </submittedName>
</protein>
<organism evidence="2">
    <name type="scientific">Vitis vinifera</name>
    <name type="common">Grape</name>
    <dbReference type="NCBI Taxonomy" id="29760"/>
    <lineage>
        <taxon>Eukaryota</taxon>
        <taxon>Viridiplantae</taxon>
        <taxon>Streptophyta</taxon>
        <taxon>Embryophyta</taxon>
        <taxon>Tracheophyta</taxon>
        <taxon>Spermatophyta</taxon>
        <taxon>Magnoliopsida</taxon>
        <taxon>eudicotyledons</taxon>
        <taxon>Gunneridae</taxon>
        <taxon>Pentapetalae</taxon>
        <taxon>rosids</taxon>
        <taxon>Vitales</taxon>
        <taxon>Vitaceae</taxon>
        <taxon>Viteae</taxon>
        <taxon>Vitis</taxon>
    </lineage>
</organism>
<evidence type="ECO:0000256" key="1">
    <source>
        <dbReference type="SAM" id="MobiDB-lite"/>
    </source>
</evidence>
<feature type="compositionally biased region" description="Polar residues" evidence="1">
    <location>
        <begin position="1"/>
        <end position="14"/>
    </location>
</feature>
<dbReference type="AlphaFoldDB" id="A5C8A0"/>
<feature type="region of interest" description="Disordered" evidence="1">
    <location>
        <begin position="1"/>
        <end position="108"/>
    </location>
</feature>
<feature type="compositionally biased region" description="Pro residues" evidence="1">
    <location>
        <begin position="35"/>
        <end position="48"/>
    </location>
</feature>
<name>A5C8A0_VITVI</name>